<organism evidence="1 2">
    <name type="scientific">Azohydromonas lata</name>
    <dbReference type="NCBI Taxonomy" id="45677"/>
    <lineage>
        <taxon>Bacteria</taxon>
        <taxon>Pseudomonadati</taxon>
        <taxon>Pseudomonadota</taxon>
        <taxon>Betaproteobacteria</taxon>
        <taxon>Burkholderiales</taxon>
        <taxon>Sphaerotilaceae</taxon>
        <taxon>Azohydromonas</taxon>
    </lineage>
</organism>
<evidence type="ECO:0000313" key="2">
    <source>
        <dbReference type="Proteomes" id="UP001293718"/>
    </source>
</evidence>
<geneLocation type="plasmid" evidence="1">
    <name>unnamed</name>
</geneLocation>
<reference evidence="1 2" key="1">
    <citation type="submission" date="2023-11" db="EMBL/GenBank/DDBJ databases">
        <title>Draft genome of Azohydromonas lata strain H1 (DSM1123), a polyhydroxyalkanoate producer.</title>
        <authorList>
            <person name="Traversa D."/>
            <person name="D'Addabbo P."/>
            <person name="Pazzani C."/>
            <person name="Manzari C."/>
            <person name="Chiara M."/>
            <person name="Scrascia M."/>
        </authorList>
    </citation>
    <scope>NUCLEOTIDE SEQUENCE [LARGE SCALE GENOMIC DNA]</scope>
    <source>
        <strain evidence="1 2">H1</strain>
        <plasmid evidence="1">unnamed</plasmid>
    </source>
</reference>
<dbReference type="RefSeq" id="WP_322464041.1">
    <property type="nucleotide sequence ID" value="NZ_JAXOJX010000001.1"/>
</dbReference>
<name>A0ABU5I931_9BURK</name>
<sequence>MPATLPPLRFLARLQGRLCCGIHAGKWHGGWWVRHCRHPQSKAVLELVKRRGG</sequence>
<gene>
    <name evidence="1" type="ORF">SM757_02055</name>
</gene>
<dbReference type="EMBL" id="JAXOJX010000001">
    <property type="protein sequence ID" value="MDZ5455349.1"/>
    <property type="molecule type" value="Genomic_DNA"/>
</dbReference>
<evidence type="ECO:0000313" key="1">
    <source>
        <dbReference type="EMBL" id="MDZ5455349.1"/>
    </source>
</evidence>
<comment type="caution">
    <text evidence="1">The sequence shown here is derived from an EMBL/GenBank/DDBJ whole genome shotgun (WGS) entry which is preliminary data.</text>
</comment>
<proteinExistence type="predicted"/>
<dbReference type="Proteomes" id="UP001293718">
    <property type="component" value="Unassembled WGS sequence"/>
</dbReference>
<keyword evidence="1" id="KW-0614">Plasmid</keyword>
<protein>
    <submittedName>
        <fullName evidence="1">Uncharacterized protein</fullName>
    </submittedName>
</protein>
<keyword evidence="2" id="KW-1185">Reference proteome</keyword>
<accession>A0ABU5I931</accession>